<evidence type="ECO:0000256" key="3">
    <source>
        <dbReference type="ARBA" id="ARBA00007800"/>
    </source>
</evidence>
<evidence type="ECO:0000256" key="2">
    <source>
        <dbReference type="ARBA" id="ARBA00005077"/>
    </source>
</evidence>
<dbReference type="SUPFAM" id="SSF52021">
    <property type="entry name" value="Carbamoyl phosphate synthetase, small subunit N-terminal domain"/>
    <property type="match status" value="1"/>
</dbReference>
<dbReference type="Pfam" id="PF00117">
    <property type="entry name" value="GATase"/>
    <property type="match status" value="1"/>
</dbReference>
<accession>X0V331</accession>
<dbReference type="GO" id="GO:0004088">
    <property type="term" value="F:carbamoyl-phosphate synthase (glutamine-hydrolyzing) activity"/>
    <property type="evidence" value="ECO:0007669"/>
    <property type="project" value="UniProtKB-EC"/>
</dbReference>
<dbReference type="PANTHER" id="PTHR43418:SF7">
    <property type="entry name" value="CARBAMOYL-PHOSPHATE SYNTHASE SMALL CHAIN"/>
    <property type="match status" value="1"/>
</dbReference>
<evidence type="ECO:0000259" key="13">
    <source>
        <dbReference type="SMART" id="SM01097"/>
    </source>
</evidence>
<evidence type="ECO:0000256" key="4">
    <source>
        <dbReference type="ARBA" id="ARBA00012738"/>
    </source>
</evidence>
<dbReference type="PRINTS" id="PR00097">
    <property type="entry name" value="ANTSNTHASEII"/>
</dbReference>
<evidence type="ECO:0000256" key="5">
    <source>
        <dbReference type="ARBA" id="ARBA00022598"/>
    </source>
</evidence>
<comment type="catalytic activity">
    <reaction evidence="12">
        <text>L-glutamine + H2O = L-glutamate + NH4(+)</text>
        <dbReference type="Rhea" id="RHEA:15889"/>
        <dbReference type="ChEBI" id="CHEBI:15377"/>
        <dbReference type="ChEBI" id="CHEBI:28938"/>
        <dbReference type="ChEBI" id="CHEBI:29985"/>
        <dbReference type="ChEBI" id="CHEBI:58359"/>
    </reaction>
</comment>
<comment type="pathway">
    <text evidence="1">Pyrimidine metabolism; UMP biosynthesis via de novo pathway; (S)-dihydroorotate from bicarbonate: step 1/3.</text>
</comment>
<evidence type="ECO:0000256" key="8">
    <source>
        <dbReference type="ARBA" id="ARBA00022962"/>
    </source>
</evidence>
<dbReference type="SMART" id="SM01097">
    <property type="entry name" value="CPSase_sm_chain"/>
    <property type="match status" value="1"/>
</dbReference>
<dbReference type="Gene3D" id="3.40.50.880">
    <property type="match status" value="1"/>
</dbReference>
<organism evidence="14">
    <name type="scientific">marine sediment metagenome</name>
    <dbReference type="NCBI Taxonomy" id="412755"/>
    <lineage>
        <taxon>unclassified sequences</taxon>
        <taxon>metagenomes</taxon>
        <taxon>ecological metagenomes</taxon>
    </lineage>
</organism>
<dbReference type="FunFam" id="3.50.30.20:FF:000001">
    <property type="entry name" value="Carbamoyl-phosphate synthase small chain"/>
    <property type="match status" value="1"/>
</dbReference>
<comment type="pathway">
    <text evidence="2">Amino-acid biosynthesis; L-arginine biosynthesis; carbamoyl phosphate from bicarbonate: step 1/1.</text>
</comment>
<feature type="non-terminal residue" evidence="14">
    <location>
        <position position="266"/>
    </location>
</feature>
<dbReference type="Pfam" id="PF00988">
    <property type="entry name" value="CPSase_sm_chain"/>
    <property type="match status" value="1"/>
</dbReference>
<sequence>MVLGDGSVYEGYTFGAEADAYGEVVFNTSMVGYQEMLTDPSYAGQIVVPTYPLIGNYGINEQDFESKRIQLRGFVIREECYQPNHYLSTRTLHEFLAESGIPGISDVDTRAITRKLRSAGVMMGFITSDKTPQQALEELQKVSRYGSIDFARQVTTDAPYEWEPELANANLLYKIVVLDLGLKYSILRMMHGMGCTMTVVPSTMSAEEILDLKPDGILLSPGPGNPEVLDYIVDTVKKLIGKKPIMGICMGHLILGRVFGANTFKL</sequence>
<dbReference type="PRINTS" id="PR00096">
    <property type="entry name" value="GATASE"/>
</dbReference>
<dbReference type="InterPro" id="IPR006274">
    <property type="entry name" value="CarbamoylP_synth_ssu"/>
</dbReference>
<comment type="caution">
    <text evidence="14">The sequence shown here is derived from an EMBL/GenBank/DDBJ whole genome shotgun (WGS) entry which is preliminary data.</text>
</comment>
<dbReference type="AlphaFoldDB" id="X0V331"/>
<dbReference type="GO" id="GO:0006207">
    <property type="term" value="P:'de novo' pyrimidine nucleobase biosynthetic process"/>
    <property type="evidence" value="ECO:0007669"/>
    <property type="project" value="InterPro"/>
</dbReference>
<evidence type="ECO:0000313" key="14">
    <source>
        <dbReference type="EMBL" id="GAG12524.1"/>
    </source>
</evidence>
<evidence type="ECO:0000256" key="1">
    <source>
        <dbReference type="ARBA" id="ARBA00004812"/>
    </source>
</evidence>
<dbReference type="Gene3D" id="3.50.30.20">
    <property type="entry name" value="Carbamoyl-phosphate synthase small subunit, N-terminal domain"/>
    <property type="match status" value="1"/>
</dbReference>
<evidence type="ECO:0000256" key="12">
    <source>
        <dbReference type="ARBA" id="ARBA00049285"/>
    </source>
</evidence>
<reference evidence="14" key="1">
    <citation type="journal article" date="2014" name="Front. Microbiol.">
        <title>High frequency of phylogenetically diverse reductive dehalogenase-homologous genes in deep subseafloor sedimentary metagenomes.</title>
        <authorList>
            <person name="Kawai M."/>
            <person name="Futagami T."/>
            <person name="Toyoda A."/>
            <person name="Takaki Y."/>
            <person name="Nishi S."/>
            <person name="Hori S."/>
            <person name="Arai W."/>
            <person name="Tsubouchi T."/>
            <person name="Morono Y."/>
            <person name="Uchiyama I."/>
            <person name="Ito T."/>
            <person name="Fujiyama A."/>
            <person name="Inagaki F."/>
            <person name="Takami H."/>
        </authorList>
    </citation>
    <scope>NUCLEOTIDE SEQUENCE</scope>
    <source>
        <strain evidence="14">Expedition CK06-06</strain>
    </source>
</reference>
<feature type="domain" description="Carbamoyl-phosphate synthase small subunit N-terminal" evidence="13">
    <location>
        <begin position="1"/>
        <end position="127"/>
    </location>
</feature>
<keyword evidence="5" id="KW-0436">Ligase</keyword>
<dbReference type="InterPro" id="IPR017926">
    <property type="entry name" value="GATASE"/>
</dbReference>
<comment type="catalytic activity">
    <reaction evidence="11">
        <text>hydrogencarbonate + L-glutamine + 2 ATP + H2O = carbamoyl phosphate + L-glutamate + 2 ADP + phosphate + 2 H(+)</text>
        <dbReference type="Rhea" id="RHEA:18633"/>
        <dbReference type="ChEBI" id="CHEBI:15377"/>
        <dbReference type="ChEBI" id="CHEBI:15378"/>
        <dbReference type="ChEBI" id="CHEBI:17544"/>
        <dbReference type="ChEBI" id="CHEBI:29985"/>
        <dbReference type="ChEBI" id="CHEBI:30616"/>
        <dbReference type="ChEBI" id="CHEBI:43474"/>
        <dbReference type="ChEBI" id="CHEBI:58228"/>
        <dbReference type="ChEBI" id="CHEBI:58359"/>
        <dbReference type="ChEBI" id="CHEBI:456216"/>
        <dbReference type="EC" id="6.3.5.5"/>
    </reaction>
</comment>
<dbReference type="InterPro" id="IPR050472">
    <property type="entry name" value="Anth_synth/Amidotransfase"/>
</dbReference>
<dbReference type="GO" id="GO:0006541">
    <property type="term" value="P:glutamine metabolic process"/>
    <property type="evidence" value="ECO:0007669"/>
    <property type="project" value="InterPro"/>
</dbReference>
<dbReference type="PANTHER" id="PTHR43418">
    <property type="entry name" value="MULTIFUNCTIONAL TRYPTOPHAN BIOSYNTHESIS PROTEIN-RELATED"/>
    <property type="match status" value="1"/>
</dbReference>
<dbReference type="EC" id="6.3.5.5" evidence="4"/>
<dbReference type="SUPFAM" id="SSF52317">
    <property type="entry name" value="Class I glutamine amidotransferase-like"/>
    <property type="match status" value="1"/>
</dbReference>
<proteinExistence type="inferred from homology"/>
<name>X0V331_9ZZZZ</name>
<evidence type="ECO:0000256" key="9">
    <source>
        <dbReference type="ARBA" id="ARBA00022975"/>
    </source>
</evidence>
<keyword evidence="8" id="KW-0315">Glutamine amidotransferase</keyword>
<dbReference type="InterPro" id="IPR036480">
    <property type="entry name" value="CarbP_synth_ssu_N_sf"/>
</dbReference>
<evidence type="ECO:0000256" key="10">
    <source>
        <dbReference type="ARBA" id="ARBA00044340"/>
    </source>
</evidence>
<keyword evidence="7" id="KW-0067">ATP-binding</keyword>
<dbReference type="GO" id="GO:0006221">
    <property type="term" value="P:pyrimidine nucleotide biosynthetic process"/>
    <property type="evidence" value="ECO:0007669"/>
    <property type="project" value="UniProtKB-KW"/>
</dbReference>
<dbReference type="InterPro" id="IPR029062">
    <property type="entry name" value="Class_I_gatase-like"/>
</dbReference>
<evidence type="ECO:0000256" key="11">
    <source>
        <dbReference type="ARBA" id="ARBA00048816"/>
    </source>
</evidence>
<dbReference type="EMBL" id="BARS01026183">
    <property type="protein sequence ID" value="GAG12524.1"/>
    <property type="molecule type" value="Genomic_DNA"/>
</dbReference>
<dbReference type="NCBIfam" id="TIGR01368">
    <property type="entry name" value="CPSaseIIsmall"/>
    <property type="match status" value="1"/>
</dbReference>
<comment type="similarity">
    <text evidence="3">Belongs to the CarA family.</text>
</comment>
<evidence type="ECO:0000256" key="7">
    <source>
        <dbReference type="ARBA" id="ARBA00022840"/>
    </source>
</evidence>
<keyword evidence="9" id="KW-0665">Pyrimidine biosynthesis</keyword>
<dbReference type="NCBIfam" id="NF009475">
    <property type="entry name" value="PRK12838.1"/>
    <property type="match status" value="1"/>
</dbReference>
<protein>
    <recommendedName>
        <fullName evidence="4">carbamoyl-phosphate synthase (glutamine-hydrolyzing)</fullName>
        <ecNumber evidence="4">6.3.5.5</ecNumber>
    </recommendedName>
    <alternativeName>
        <fullName evidence="10">Arginine-specific carbamoyl phosphate synthetase, glutamine chain</fullName>
    </alternativeName>
</protein>
<dbReference type="GO" id="GO:0005524">
    <property type="term" value="F:ATP binding"/>
    <property type="evidence" value="ECO:0007669"/>
    <property type="project" value="UniProtKB-KW"/>
</dbReference>
<evidence type="ECO:0000256" key="6">
    <source>
        <dbReference type="ARBA" id="ARBA00022741"/>
    </source>
</evidence>
<dbReference type="InterPro" id="IPR002474">
    <property type="entry name" value="CarbamoylP_synth_ssu_N"/>
</dbReference>
<dbReference type="PRINTS" id="PR00099">
    <property type="entry name" value="CPSGATASE"/>
</dbReference>
<gene>
    <name evidence="14" type="ORF">S01H1_41293</name>
</gene>
<dbReference type="PROSITE" id="PS51273">
    <property type="entry name" value="GATASE_TYPE_1"/>
    <property type="match status" value="1"/>
</dbReference>
<keyword evidence="6" id="KW-0547">Nucleotide-binding</keyword>